<feature type="non-terminal residue" evidence="2">
    <location>
        <position position="1157"/>
    </location>
</feature>
<organism evidence="2 3">
    <name type="scientific">Halocaridina rubra</name>
    <name type="common">Hawaiian red shrimp</name>
    <dbReference type="NCBI Taxonomy" id="373956"/>
    <lineage>
        <taxon>Eukaryota</taxon>
        <taxon>Metazoa</taxon>
        <taxon>Ecdysozoa</taxon>
        <taxon>Arthropoda</taxon>
        <taxon>Crustacea</taxon>
        <taxon>Multicrustacea</taxon>
        <taxon>Malacostraca</taxon>
        <taxon>Eumalacostraca</taxon>
        <taxon>Eucarida</taxon>
        <taxon>Decapoda</taxon>
        <taxon>Pleocyemata</taxon>
        <taxon>Caridea</taxon>
        <taxon>Atyoidea</taxon>
        <taxon>Atyidae</taxon>
        <taxon>Halocaridina</taxon>
    </lineage>
</organism>
<feature type="region of interest" description="Disordered" evidence="1">
    <location>
        <begin position="258"/>
        <end position="294"/>
    </location>
</feature>
<feature type="compositionally biased region" description="Low complexity" evidence="1">
    <location>
        <begin position="967"/>
        <end position="982"/>
    </location>
</feature>
<evidence type="ECO:0000256" key="1">
    <source>
        <dbReference type="SAM" id="MobiDB-lite"/>
    </source>
</evidence>
<feature type="compositionally biased region" description="Basic and acidic residues" evidence="1">
    <location>
        <begin position="543"/>
        <end position="554"/>
    </location>
</feature>
<feature type="region of interest" description="Disordered" evidence="1">
    <location>
        <begin position="1019"/>
        <end position="1062"/>
    </location>
</feature>
<reference evidence="2 3" key="1">
    <citation type="submission" date="2023-11" db="EMBL/GenBank/DDBJ databases">
        <title>Halocaridina rubra genome assembly.</title>
        <authorList>
            <person name="Smith C."/>
        </authorList>
    </citation>
    <scope>NUCLEOTIDE SEQUENCE [LARGE SCALE GENOMIC DNA]</scope>
    <source>
        <strain evidence="2">EP-1</strain>
        <tissue evidence="2">Whole</tissue>
    </source>
</reference>
<evidence type="ECO:0000313" key="3">
    <source>
        <dbReference type="Proteomes" id="UP001381693"/>
    </source>
</evidence>
<feature type="region of interest" description="Disordered" evidence="1">
    <location>
        <begin position="192"/>
        <end position="224"/>
    </location>
</feature>
<feature type="compositionally biased region" description="Polar residues" evidence="1">
    <location>
        <begin position="901"/>
        <end position="923"/>
    </location>
</feature>
<feature type="compositionally biased region" description="Polar residues" evidence="1">
    <location>
        <begin position="1116"/>
        <end position="1125"/>
    </location>
</feature>
<feature type="region of interest" description="Disordered" evidence="1">
    <location>
        <begin position="536"/>
        <end position="557"/>
    </location>
</feature>
<feature type="compositionally biased region" description="Basic and acidic residues" evidence="1">
    <location>
        <begin position="727"/>
        <end position="744"/>
    </location>
</feature>
<comment type="caution">
    <text evidence="2">The sequence shown here is derived from an EMBL/GenBank/DDBJ whole genome shotgun (WGS) entry which is preliminary data.</text>
</comment>
<evidence type="ECO:0000313" key="2">
    <source>
        <dbReference type="EMBL" id="KAK7070807.1"/>
    </source>
</evidence>
<dbReference type="AlphaFoldDB" id="A0AAN9A5T6"/>
<keyword evidence="3" id="KW-1185">Reference proteome</keyword>
<feature type="region of interest" description="Disordered" evidence="1">
    <location>
        <begin position="434"/>
        <end position="521"/>
    </location>
</feature>
<feature type="compositionally biased region" description="Polar residues" evidence="1">
    <location>
        <begin position="197"/>
        <end position="210"/>
    </location>
</feature>
<feature type="compositionally biased region" description="Basic and acidic residues" evidence="1">
    <location>
        <begin position="885"/>
        <end position="894"/>
    </location>
</feature>
<feature type="region of interest" description="Disordered" evidence="1">
    <location>
        <begin position="878"/>
        <end position="984"/>
    </location>
</feature>
<accession>A0AAN9A5T6</accession>
<sequence>MARPQEFQPEIKFRWCRTVPCRAQEVYLVLTSVTGTKVGLEWQNDLGWYESAPASIPCGFHTGFILIKEKVRDFIKNTLETRERDYKVDPFHIVPHKFAVELFLESNEATSIWSEAPELRLRYLSSEHLERLVTGIGTDSSYSEKSKKQAFHSRQWVSSSSLTAHSDQESPVSSALDLSRIYQQSKDPSLLHATSLGRGQSHSHLSSASVTGLHVQGKSSASSPNLSRAFQVAVDLSRASSRFLAGVSSTSSGVYLGFDDGSDPSSPKDGNNTHTDSAYAAGGETSQESESGEGIKKKKKIFCSSHGQLSQTDVVDTENIWRPKREKARGSFFSSEVPSSSFEDLLGSVAASQRTAVQSELNLMKFETLEREKLVQEILQASDSDFEDEDVPCEVIQTNLQGPYQCVITFESRSASMEDVGSPRALEDVLVSLTSNESRPEPTTPQPFPRTVLPTDLLSDESTLMVPGSEEGKIPTPKPRSITPVPHIDIGSASKGDDSQDIEASDANTEDQVDDVCTEGSRSSIEVAELLIGLADSANGLESPDKHPSPKDATEPMDIVPDITVTDSGTECPEKVAASGSILDVTVAGSTTEHIEHEDASYSVELLDVTDPNIRASDTEDDNFQYDSLKHDDNEHLPIDIRNIDSEESLDVHLPRVQLQNLSRGESNGDGTDRTEDGDESEENGLYVVEGAQARYSSRDGEVPTDDVTLVPLDSYKGTVREIKDFQSRKEEGERVEAKDSNDKYDDELFVYNGSDTNGKEKTSGDSESIDNEESDRSESEALFNITDVSRKLSVDSHRHYKDTQGGDVTHTKLRVKPEWRSIYSVENSHLEQRMTATGDVIDDKVCKPEPVVSSRNSKESPGKVRDLGMVRKRSQACGTNGYLGDKKDSENIKPYRQPKLLNTGTQTTKVKQISRTTSVAMTSDSDTHSSIDHHPSKYGRSPLRNRTNSQADNFSPLPDRLSGPWSQRLSASVSSQRSASSGTFVKPELSVLQRNLHNLRREDESSQTLQNSAYLQSLHGHQHSKIPSYKTRPHIGDHRSSSADHPPTLEPSLSRHASPEHHYYPRHHSQYVDHNHYHHWHSPPRHETQNTYYSSVLHYKYPVLSSSVINVASPSRAPITSSNRSGHDQRIYSGSVVDLRRSTQRTKYDHISSSSR</sequence>
<protein>
    <submittedName>
        <fullName evidence="2">Uncharacterized protein</fullName>
    </submittedName>
</protein>
<feature type="region of interest" description="Disordered" evidence="1">
    <location>
        <begin position="1116"/>
        <end position="1157"/>
    </location>
</feature>
<feature type="compositionally biased region" description="Basic and acidic residues" evidence="1">
    <location>
        <begin position="1139"/>
        <end position="1151"/>
    </location>
</feature>
<dbReference type="EMBL" id="JAXCGZ010015232">
    <property type="protein sequence ID" value="KAK7070807.1"/>
    <property type="molecule type" value="Genomic_DNA"/>
</dbReference>
<proteinExistence type="predicted"/>
<dbReference type="Proteomes" id="UP001381693">
    <property type="component" value="Unassembled WGS sequence"/>
</dbReference>
<feature type="compositionally biased region" description="Acidic residues" evidence="1">
    <location>
        <begin position="499"/>
        <end position="517"/>
    </location>
</feature>
<feature type="region of interest" description="Disordered" evidence="1">
    <location>
        <begin position="727"/>
        <end position="783"/>
    </location>
</feature>
<feature type="region of interest" description="Disordered" evidence="1">
    <location>
        <begin position="657"/>
        <end position="686"/>
    </location>
</feature>
<feature type="compositionally biased region" description="Polar residues" evidence="1">
    <location>
        <begin position="945"/>
        <end position="954"/>
    </location>
</feature>
<name>A0AAN9A5T6_HALRR</name>
<feature type="compositionally biased region" description="Basic and acidic residues" evidence="1">
    <location>
        <begin position="926"/>
        <end position="936"/>
    </location>
</feature>
<gene>
    <name evidence="2" type="ORF">SK128_024640</name>
</gene>